<comment type="caution">
    <text evidence="2">The sequence shown here is derived from an EMBL/GenBank/DDBJ whole genome shotgun (WGS) entry which is preliminary data.</text>
</comment>
<accession>A0A4C1V2B9</accession>
<proteinExistence type="predicted"/>
<reference evidence="2 3" key="1">
    <citation type="journal article" date="2019" name="Commun. Biol.">
        <title>The bagworm genome reveals a unique fibroin gene that provides high tensile strength.</title>
        <authorList>
            <person name="Kono N."/>
            <person name="Nakamura H."/>
            <person name="Ohtoshi R."/>
            <person name="Tomita M."/>
            <person name="Numata K."/>
            <person name="Arakawa K."/>
        </authorList>
    </citation>
    <scope>NUCLEOTIDE SEQUENCE [LARGE SCALE GENOMIC DNA]</scope>
</reference>
<name>A0A4C1V2B9_EUMVA</name>
<feature type="region of interest" description="Disordered" evidence="1">
    <location>
        <begin position="59"/>
        <end position="78"/>
    </location>
</feature>
<dbReference type="AlphaFoldDB" id="A0A4C1V2B9"/>
<sequence>MITKAPSIDLVILQRVDYVTEKSVALMTIGPPTADSSHSGPPYSGACYGKARKWYSTDTDGTVSDRGQIFRSEPSQFD</sequence>
<protein>
    <submittedName>
        <fullName evidence="2">Uncharacterized protein</fullName>
    </submittedName>
</protein>
<keyword evidence="3" id="KW-1185">Reference proteome</keyword>
<dbReference type="EMBL" id="BGZK01000267">
    <property type="protein sequence ID" value="GBP32941.1"/>
    <property type="molecule type" value="Genomic_DNA"/>
</dbReference>
<dbReference type="Proteomes" id="UP000299102">
    <property type="component" value="Unassembled WGS sequence"/>
</dbReference>
<evidence type="ECO:0000256" key="1">
    <source>
        <dbReference type="SAM" id="MobiDB-lite"/>
    </source>
</evidence>
<evidence type="ECO:0000313" key="3">
    <source>
        <dbReference type="Proteomes" id="UP000299102"/>
    </source>
</evidence>
<gene>
    <name evidence="2" type="ORF">EVAR_20119_1</name>
</gene>
<evidence type="ECO:0000313" key="2">
    <source>
        <dbReference type="EMBL" id="GBP32941.1"/>
    </source>
</evidence>
<organism evidence="2 3">
    <name type="scientific">Eumeta variegata</name>
    <name type="common">Bagworm moth</name>
    <name type="synonym">Eumeta japonica</name>
    <dbReference type="NCBI Taxonomy" id="151549"/>
    <lineage>
        <taxon>Eukaryota</taxon>
        <taxon>Metazoa</taxon>
        <taxon>Ecdysozoa</taxon>
        <taxon>Arthropoda</taxon>
        <taxon>Hexapoda</taxon>
        <taxon>Insecta</taxon>
        <taxon>Pterygota</taxon>
        <taxon>Neoptera</taxon>
        <taxon>Endopterygota</taxon>
        <taxon>Lepidoptera</taxon>
        <taxon>Glossata</taxon>
        <taxon>Ditrysia</taxon>
        <taxon>Tineoidea</taxon>
        <taxon>Psychidae</taxon>
        <taxon>Oiketicinae</taxon>
        <taxon>Eumeta</taxon>
    </lineage>
</organism>